<proteinExistence type="predicted"/>
<evidence type="ECO:0000256" key="5">
    <source>
        <dbReference type="ARBA" id="ARBA00023128"/>
    </source>
</evidence>
<dbReference type="GO" id="GO:0005739">
    <property type="term" value="C:mitochondrion"/>
    <property type="evidence" value="ECO:0007669"/>
    <property type="project" value="UniProtKB-SubCell"/>
</dbReference>
<dbReference type="SUPFAM" id="SSF53474">
    <property type="entry name" value="alpha/beta-Hydrolases"/>
    <property type="match status" value="1"/>
</dbReference>
<dbReference type="InterPro" id="IPR052374">
    <property type="entry name" value="SERAC1"/>
</dbReference>
<dbReference type="AlphaFoldDB" id="A0A1B0GJG4"/>
<keyword evidence="8" id="KW-1133">Transmembrane helix</keyword>
<evidence type="ECO:0000256" key="3">
    <source>
        <dbReference type="ARBA" id="ARBA00004370"/>
    </source>
</evidence>
<keyword evidence="5" id="KW-0496">Mitochondrion</keyword>
<keyword evidence="8" id="KW-0812">Transmembrane</keyword>
<evidence type="ECO:0000256" key="1">
    <source>
        <dbReference type="ARBA" id="ARBA00004173"/>
    </source>
</evidence>
<dbReference type="PANTHER" id="PTHR48182:SF2">
    <property type="entry name" value="PROTEIN SERAC1"/>
    <property type="match status" value="1"/>
</dbReference>
<evidence type="ECO:0000256" key="8">
    <source>
        <dbReference type="SAM" id="Phobius"/>
    </source>
</evidence>
<keyword evidence="4" id="KW-0256">Endoplasmic reticulum</keyword>
<feature type="region of interest" description="Disordered" evidence="7">
    <location>
        <begin position="201"/>
        <end position="234"/>
    </location>
</feature>
<dbReference type="EMBL" id="AJWK01020279">
    <property type="status" value="NOT_ANNOTATED_CDS"/>
    <property type="molecule type" value="Genomic_DNA"/>
</dbReference>
<evidence type="ECO:0000256" key="6">
    <source>
        <dbReference type="ARBA" id="ARBA00023136"/>
    </source>
</evidence>
<dbReference type="EnsemblMetazoa" id="LLOJ006281-RA">
    <property type="protein sequence ID" value="LLOJ006281-PA"/>
    <property type="gene ID" value="LLOJ006281"/>
</dbReference>
<dbReference type="Gene3D" id="3.40.50.1820">
    <property type="entry name" value="alpha/beta hydrolase"/>
    <property type="match status" value="1"/>
</dbReference>
<dbReference type="GO" id="GO:0005783">
    <property type="term" value="C:endoplasmic reticulum"/>
    <property type="evidence" value="ECO:0007669"/>
    <property type="project" value="UniProtKB-SubCell"/>
</dbReference>
<name>A0A1B0GJG4_LUTLO</name>
<keyword evidence="10" id="KW-1185">Reference proteome</keyword>
<dbReference type="VEuPathDB" id="VectorBase:LLOJ006281"/>
<comment type="subcellular location">
    <subcellularLocation>
        <location evidence="2">Endoplasmic reticulum</location>
    </subcellularLocation>
    <subcellularLocation>
        <location evidence="3">Membrane</location>
    </subcellularLocation>
    <subcellularLocation>
        <location evidence="1">Mitochondrion</location>
    </subcellularLocation>
</comment>
<organism evidence="9 10">
    <name type="scientific">Lutzomyia longipalpis</name>
    <name type="common">Sand fly</name>
    <dbReference type="NCBI Taxonomy" id="7200"/>
    <lineage>
        <taxon>Eukaryota</taxon>
        <taxon>Metazoa</taxon>
        <taxon>Ecdysozoa</taxon>
        <taxon>Arthropoda</taxon>
        <taxon>Hexapoda</taxon>
        <taxon>Insecta</taxon>
        <taxon>Pterygota</taxon>
        <taxon>Neoptera</taxon>
        <taxon>Endopterygota</taxon>
        <taxon>Diptera</taxon>
        <taxon>Nematocera</taxon>
        <taxon>Psychodoidea</taxon>
        <taxon>Psychodidae</taxon>
        <taxon>Lutzomyia</taxon>
        <taxon>Lutzomyia</taxon>
    </lineage>
</organism>
<sequence length="533" mass="60646">MYRGTGIKHQVEMLGSAVMVQDSTPATEDCMAENVALVPRKNDFLAVSIDSQNNRMRVALGVLMKLLVPILNGVVKGWHGIRGIRILRSLRNLRSSRGLLTNLLAYTANSVSMSLSSVQVVHKIDPLLKMMKLKRGSALPGRIPALLMEEPEKCVTLNVLAEPPAGTQIRADVIFIHGLHGSLVNTWKQGMWDVNGRRQRIQQNVERPPRPPIRPPKRPRHSHQIPPPPHVAKRARHYSNPLLNDEEFENLIRRVCFEAQQNLAHCFNDESDWEEKQLRLPTFRTRYSEDDLRECPGTPPHAAPEDPSGEPYSKCWPRDWLPVSCPGVRVIALNYTTDPYLWRPVWVKKRNRTSLVERSREMTELLIQHRVGVGHPIVWVGHSKGGIFIKQIIVDAWESGRAERAPLWQSSRGILFYSVPHRGSSLADFNLPLLRQSVELTEIQKNCQSILELHRRFLALYYGGQLKIRVYSFIETALTLMSVLYLRIVGVDSADPGIGEVCGVHLDHREICKPRNRNCILYTELTKMINKVS</sequence>
<feature type="transmembrane region" description="Helical" evidence="8">
    <location>
        <begin position="58"/>
        <end position="78"/>
    </location>
</feature>
<feature type="region of interest" description="Disordered" evidence="7">
    <location>
        <begin position="290"/>
        <end position="309"/>
    </location>
</feature>
<dbReference type="PANTHER" id="PTHR48182">
    <property type="entry name" value="PROTEIN SERAC1"/>
    <property type="match status" value="1"/>
</dbReference>
<reference evidence="9" key="1">
    <citation type="submission" date="2020-05" db="UniProtKB">
        <authorList>
            <consortium name="EnsemblMetazoa"/>
        </authorList>
    </citation>
    <scope>IDENTIFICATION</scope>
    <source>
        <strain evidence="9">Jacobina</strain>
    </source>
</reference>
<dbReference type="Proteomes" id="UP000092461">
    <property type="component" value="Unassembled WGS sequence"/>
</dbReference>
<evidence type="ECO:0000256" key="2">
    <source>
        <dbReference type="ARBA" id="ARBA00004240"/>
    </source>
</evidence>
<dbReference type="InterPro" id="IPR029058">
    <property type="entry name" value="AB_hydrolase_fold"/>
</dbReference>
<evidence type="ECO:0000256" key="7">
    <source>
        <dbReference type="SAM" id="MobiDB-lite"/>
    </source>
</evidence>
<evidence type="ECO:0000313" key="9">
    <source>
        <dbReference type="EnsemblMetazoa" id="LLOJ006281-PA"/>
    </source>
</evidence>
<evidence type="ECO:0000256" key="4">
    <source>
        <dbReference type="ARBA" id="ARBA00022824"/>
    </source>
</evidence>
<dbReference type="GO" id="GO:0016020">
    <property type="term" value="C:membrane"/>
    <property type="evidence" value="ECO:0007669"/>
    <property type="project" value="UniProtKB-SubCell"/>
</dbReference>
<protein>
    <submittedName>
        <fullName evidence="9">Uncharacterized protein</fullName>
    </submittedName>
</protein>
<keyword evidence="6 8" id="KW-0472">Membrane</keyword>
<accession>A0A1B0GJG4</accession>
<evidence type="ECO:0000313" key="10">
    <source>
        <dbReference type="Proteomes" id="UP000092461"/>
    </source>
</evidence>
<dbReference type="VEuPathDB" id="VectorBase:LLONM1_003660"/>